<feature type="compositionally biased region" description="Basic residues" evidence="1">
    <location>
        <begin position="97"/>
        <end position="107"/>
    </location>
</feature>
<name>Q69QM1_ORYSJ</name>
<reference evidence="3" key="1">
    <citation type="journal article" date="2005" name="Nature">
        <title>The map-based sequence of the rice genome.</title>
        <authorList>
            <consortium name="International rice genome sequencing project (IRGSP)"/>
            <person name="Matsumoto T."/>
            <person name="Wu J."/>
            <person name="Kanamori H."/>
            <person name="Katayose Y."/>
            <person name="Fujisawa M."/>
            <person name="Namiki N."/>
            <person name="Mizuno H."/>
            <person name="Yamamoto K."/>
            <person name="Antonio B.A."/>
            <person name="Baba T."/>
            <person name="Sakata K."/>
            <person name="Nagamura Y."/>
            <person name="Aoki H."/>
            <person name="Arikawa K."/>
            <person name="Arita K."/>
            <person name="Bito T."/>
            <person name="Chiden Y."/>
            <person name="Fujitsuka N."/>
            <person name="Fukunaka R."/>
            <person name="Hamada M."/>
            <person name="Harada C."/>
            <person name="Hayashi A."/>
            <person name="Hijishita S."/>
            <person name="Honda M."/>
            <person name="Hosokawa S."/>
            <person name="Ichikawa Y."/>
            <person name="Idonuma A."/>
            <person name="Iijima M."/>
            <person name="Ikeda M."/>
            <person name="Ikeno M."/>
            <person name="Ito K."/>
            <person name="Ito S."/>
            <person name="Ito T."/>
            <person name="Ito Y."/>
            <person name="Ito Y."/>
            <person name="Iwabuchi A."/>
            <person name="Kamiya K."/>
            <person name="Karasawa W."/>
            <person name="Kurita K."/>
            <person name="Katagiri S."/>
            <person name="Kikuta A."/>
            <person name="Kobayashi H."/>
            <person name="Kobayashi N."/>
            <person name="Machita K."/>
            <person name="Maehara T."/>
            <person name="Masukawa M."/>
            <person name="Mizubayashi T."/>
            <person name="Mukai Y."/>
            <person name="Nagasaki H."/>
            <person name="Nagata Y."/>
            <person name="Naito S."/>
            <person name="Nakashima M."/>
            <person name="Nakama Y."/>
            <person name="Nakamichi Y."/>
            <person name="Nakamura M."/>
            <person name="Meguro A."/>
            <person name="Negishi M."/>
            <person name="Ohta I."/>
            <person name="Ohta T."/>
            <person name="Okamoto M."/>
            <person name="Ono N."/>
            <person name="Saji S."/>
            <person name="Sakaguchi M."/>
            <person name="Sakai K."/>
            <person name="Shibata M."/>
            <person name="Shimokawa T."/>
            <person name="Song J."/>
            <person name="Takazaki Y."/>
            <person name="Terasawa K."/>
            <person name="Tsugane M."/>
            <person name="Tsuji K."/>
            <person name="Ueda S."/>
            <person name="Waki K."/>
            <person name="Yamagata H."/>
            <person name="Yamamoto M."/>
            <person name="Yamamoto S."/>
            <person name="Yamane H."/>
            <person name="Yoshiki S."/>
            <person name="Yoshihara R."/>
            <person name="Yukawa K."/>
            <person name="Zhong H."/>
            <person name="Yano M."/>
            <person name="Yuan Q."/>
            <person name="Ouyang S."/>
            <person name="Liu J."/>
            <person name="Jones K.M."/>
            <person name="Gansberger K."/>
            <person name="Moffat K."/>
            <person name="Hill J."/>
            <person name="Bera J."/>
            <person name="Fadrosh D."/>
            <person name="Jin S."/>
            <person name="Johri S."/>
            <person name="Kim M."/>
            <person name="Overton L."/>
            <person name="Reardon M."/>
            <person name="Tsitrin T."/>
            <person name="Vuong H."/>
            <person name="Weaver B."/>
            <person name="Ciecko A."/>
            <person name="Tallon L."/>
            <person name="Jackson J."/>
            <person name="Pai G."/>
            <person name="Aken S.V."/>
            <person name="Utterback T."/>
            <person name="Reidmuller S."/>
            <person name="Feldblyum T."/>
            <person name="Hsiao J."/>
            <person name="Zismann V."/>
            <person name="Iobst S."/>
            <person name="de Vazeille A.R."/>
            <person name="Buell C.R."/>
            <person name="Ying K."/>
            <person name="Li Y."/>
            <person name="Lu T."/>
            <person name="Huang Y."/>
            <person name="Zhao Q."/>
            <person name="Feng Q."/>
            <person name="Zhang L."/>
            <person name="Zhu J."/>
            <person name="Weng Q."/>
            <person name="Mu J."/>
            <person name="Lu Y."/>
            <person name="Fan D."/>
            <person name="Liu Y."/>
            <person name="Guan J."/>
            <person name="Zhang Y."/>
            <person name="Yu S."/>
            <person name="Liu X."/>
            <person name="Zhang Y."/>
            <person name="Hong G."/>
            <person name="Han B."/>
            <person name="Choisne N."/>
            <person name="Demange N."/>
            <person name="Orjeda G."/>
            <person name="Samain S."/>
            <person name="Cattolico L."/>
            <person name="Pelletier E."/>
            <person name="Couloux A."/>
            <person name="Segurens B."/>
            <person name="Wincker P."/>
            <person name="D'Hont A."/>
            <person name="Scarpelli C."/>
            <person name="Weissenbach J."/>
            <person name="Salanoubat M."/>
            <person name="Quetier F."/>
            <person name="Yu Y."/>
            <person name="Kim H.R."/>
            <person name="Rambo T."/>
            <person name="Currie J."/>
            <person name="Collura K."/>
            <person name="Luo M."/>
            <person name="Yang T."/>
            <person name="Ammiraju J.S.S."/>
            <person name="Engler F."/>
            <person name="Soderlund C."/>
            <person name="Wing R.A."/>
            <person name="Palmer L.E."/>
            <person name="de la Bastide M."/>
            <person name="Spiegel L."/>
            <person name="Nascimento L."/>
            <person name="Zutavern T."/>
            <person name="O'Shaughnessy A."/>
            <person name="Dike S."/>
            <person name="Dedhia N."/>
            <person name="Preston R."/>
            <person name="Balija V."/>
            <person name="McCombie W.R."/>
            <person name="Chow T."/>
            <person name="Chen H."/>
            <person name="Chung M."/>
            <person name="Chen C."/>
            <person name="Shaw J."/>
            <person name="Wu H."/>
            <person name="Hsiao K."/>
            <person name="Chao Y."/>
            <person name="Chu M."/>
            <person name="Cheng C."/>
            <person name="Hour A."/>
            <person name="Lee P."/>
            <person name="Lin S."/>
            <person name="Lin Y."/>
            <person name="Liou J."/>
            <person name="Liu S."/>
            <person name="Hsing Y."/>
            <person name="Raghuvanshi S."/>
            <person name="Mohanty A."/>
            <person name="Bharti A.K."/>
            <person name="Gaur A."/>
            <person name="Gupta V."/>
            <person name="Kumar D."/>
            <person name="Ravi V."/>
            <person name="Vij S."/>
            <person name="Kapur A."/>
            <person name="Khurana P."/>
            <person name="Khurana P."/>
            <person name="Khurana J.P."/>
            <person name="Tyagi A.K."/>
            <person name="Gaikwad K."/>
            <person name="Singh A."/>
            <person name="Dalal V."/>
            <person name="Srivastava S."/>
            <person name="Dixit A."/>
            <person name="Pal A.K."/>
            <person name="Ghazi I.A."/>
            <person name="Yadav M."/>
            <person name="Pandit A."/>
            <person name="Bhargava A."/>
            <person name="Sureshbabu K."/>
            <person name="Batra K."/>
            <person name="Sharma T.R."/>
            <person name="Mohapatra T."/>
            <person name="Singh N.K."/>
            <person name="Messing J."/>
            <person name="Nelson A.B."/>
            <person name="Fuks G."/>
            <person name="Kavchok S."/>
            <person name="Keizer G."/>
            <person name="Linton E."/>
            <person name="Llaca V."/>
            <person name="Song R."/>
            <person name="Tanyolac B."/>
            <person name="Young S."/>
            <person name="Ho-Il K."/>
            <person name="Hahn J.H."/>
            <person name="Sangsakoo G."/>
            <person name="Vanavichit A."/>
            <person name="de Mattos Luiz.A.T."/>
            <person name="Zimmer P.D."/>
            <person name="Malone G."/>
            <person name="Dellagostin O."/>
            <person name="de Oliveira A.C."/>
            <person name="Bevan M."/>
            <person name="Bancroft I."/>
            <person name="Minx P."/>
            <person name="Cordum H."/>
            <person name="Wilson R."/>
            <person name="Cheng Z."/>
            <person name="Jin W."/>
            <person name="Jiang J."/>
            <person name="Leong S.A."/>
            <person name="Iwama H."/>
            <person name="Gojobori T."/>
            <person name="Itoh T."/>
            <person name="Niimura Y."/>
            <person name="Fujii Y."/>
            <person name="Habara T."/>
            <person name="Sakai H."/>
            <person name="Sato Y."/>
            <person name="Wilson G."/>
            <person name="Kumar K."/>
            <person name="McCouch S."/>
            <person name="Juretic N."/>
            <person name="Hoen D."/>
            <person name="Wright S."/>
            <person name="Bruskiewich R."/>
            <person name="Bureau T."/>
            <person name="Miyao A."/>
            <person name="Hirochika H."/>
            <person name="Nishikawa T."/>
            <person name="Kadowaki K."/>
            <person name="Sugiura M."/>
            <person name="Burr B."/>
            <person name="Sasaki T."/>
        </authorList>
    </citation>
    <scope>NUCLEOTIDE SEQUENCE [LARGE SCALE GENOMIC DNA]</scope>
    <source>
        <strain evidence="3">cv. Nipponbare</strain>
    </source>
</reference>
<dbReference type="EMBL" id="AP005409">
    <property type="protein sequence ID" value="BAD31364.1"/>
    <property type="molecule type" value="Genomic_DNA"/>
</dbReference>
<evidence type="ECO:0000256" key="1">
    <source>
        <dbReference type="SAM" id="MobiDB-lite"/>
    </source>
</evidence>
<protein>
    <submittedName>
        <fullName evidence="2">Uncharacterized protein</fullName>
    </submittedName>
</protein>
<feature type="region of interest" description="Disordered" evidence="1">
    <location>
        <begin position="64"/>
        <end position="107"/>
    </location>
</feature>
<evidence type="ECO:0000313" key="2">
    <source>
        <dbReference type="EMBL" id="BAD31364.1"/>
    </source>
</evidence>
<accession>Q69QM1</accession>
<organism evidence="2 3">
    <name type="scientific">Oryza sativa subsp. japonica</name>
    <name type="common">Rice</name>
    <dbReference type="NCBI Taxonomy" id="39947"/>
    <lineage>
        <taxon>Eukaryota</taxon>
        <taxon>Viridiplantae</taxon>
        <taxon>Streptophyta</taxon>
        <taxon>Embryophyta</taxon>
        <taxon>Tracheophyta</taxon>
        <taxon>Spermatophyta</taxon>
        <taxon>Magnoliopsida</taxon>
        <taxon>Liliopsida</taxon>
        <taxon>Poales</taxon>
        <taxon>Poaceae</taxon>
        <taxon>BOP clade</taxon>
        <taxon>Oryzoideae</taxon>
        <taxon>Oryzeae</taxon>
        <taxon>Oryzinae</taxon>
        <taxon>Oryza</taxon>
        <taxon>Oryza sativa</taxon>
    </lineage>
</organism>
<sequence>MALTVLRRLRPVRAGAAALGTEAETGPGAVEVDSADLEPRPALAPHPPSLRVLAVPPYLLPIRVRSPPAGGHGSKRAVRGVGSNGGAMHEDGEDQRHRHVTSSSARR</sequence>
<feature type="compositionally biased region" description="Low complexity" evidence="1">
    <location>
        <begin position="14"/>
        <end position="29"/>
    </location>
</feature>
<feature type="region of interest" description="Disordered" evidence="1">
    <location>
        <begin position="13"/>
        <end position="49"/>
    </location>
</feature>
<proteinExistence type="predicted"/>
<reference evidence="3" key="2">
    <citation type="journal article" date="2008" name="Nucleic Acids Res.">
        <title>The rice annotation project database (RAP-DB): 2008 update.</title>
        <authorList>
            <consortium name="The rice annotation project (RAP)"/>
        </authorList>
    </citation>
    <scope>GENOME REANNOTATION</scope>
    <source>
        <strain evidence="3">cv. Nipponbare</strain>
    </source>
</reference>
<dbReference type="AlphaFoldDB" id="Q69QM1"/>
<dbReference type="Proteomes" id="UP000000763">
    <property type="component" value="Chromosome 7"/>
</dbReference>
<gene>
    <name evidence="2" type="primary">OSJNBa0024L18.38</name>
</gene>
<evidence type="ECO:0000313" key="3">
    <source>
        <dbReference type="Proteomes" id="UP000000763"/>
    </source>
</evidence>